<gene>
    <name evidence="1" type="ORF">BGW38_005372</name>
</gene>
<comment type="caution">
    <text evidence="1">The sequence shown here is derived from an EMBL/GenBank/DDBJ whole genome shotgun (WGS) entry which is preliminary data.</text>
</comment>
<evidence type="ECO:0000313" key="2">
    <source>
        <dbReference type="Proteomes" id="UP000780801"/>
    </source>
</evidence>
<dbReference type="Proteomes" id="UP000780801">
    <property type="component" value="Unassembled WGS sequence"/>
</dbReference>
<dbReference type="AlphaFoldDB" id="A0A9P6FNJ0"/>
<dbReference type="PANTHER" id="PTHR28255">
    <property type="match status" value="1"/>
</dbReference>
<dbReference type="SUPFAM" id="SSF143744">
    <property type="entry name" value="GlcG-like"/>
    <property type="match status" value="1"/>
</dbReference>
<sequence length="101" mass="11362">MEGTTVDSENWLRRKSNTVTRLQHSSYLIGRQLMAKHETTMEKTYMVSMTDYACHGGAFPLLIKNVGCVGVITVSGLKQADDHRLVVTGIREMIQEMDRSS</sequence>
<dbReference type="InterPro" id="IPR010371">
    <property type="entry name" value="YBR137W-like"/>
</dbReference>
<dbReference type="InterPro" id="IPR038084">
    <property type="entry name" value="PduO/GlcC-like_sf"/>
</dbReference>
<name>A0A9P6FNJ0_9FUNG</name>
<dbReference type="EMBL" id="JAABOA010003406">
    <property type="protein sequence ID" value="KAF9578707.1"/>
    <property type="molecule type" value="Genomic_DNA"/>
</dbReference>
<organism evidence="1 2">
    <name type="scientific">Lunasporangiospora selenospora</name>
    <dbReference type="NCBI Taxonomy" id="979761"/>
    <lineage>
        <taxon>Eukaryota</taxon>
        <taxon>Fungi</taxon>
        <taxon>Fungi incertae sedis</taxon>
        <taxon>Mucoromycota</taxon>
        <taxon>Mortierellomycotina</taxon>
        <taxon>Mortierellomycetes</taxon>
        <taxon>Mortierellales</taxon>
        <taxon>Mortierellaceae</taxon>
        <taxon>Lunasporangiospora</taxon>
    </lineage>
</organism>
<dbReference type="InterPro" id="IPR005624">
    <property type="entry name" value="PduO/GlcC-like"/>
</dbReference>
<dbReference type="Pfam" id="PF03928">
    <property type="entry name" value="HbpS-like"/>
    <property type="match status" value="1"/>
</dbReference>
<dbReference type="PANTHER" id="PTHR28255:SF1">
    <property type="entry name" value="UPF0303 PROTEIN YBR137W"/>
    <property type="match status" value="1"/>
</dbReference>
<dbReference type="Gene3D" id="3.30.450.150">
    <property type="entry name" value="Haem-degrading domain"/>
    <property type="match status" value="1"/>
</dbReference>
<keyword evidence="2" id="KW-1185">Reference proteome</keyword>
<accession>A0A9P6FNJ0</accession>
<reference evidence="1" key="1">
    <citation type="journal article" date="2020" name="Fungal Divers.">
        <title>Resolving the Mortierellaceae phylogeny through synthesis of multi-gene phylogenetics and phylogenomics.</title>
        <authorList>
            <person name="Vandepol N."/>
            <person name="Liber J."/>
            <person name="Desiro A."/>
            <person name="Na H."/>
            <person name="Kennedy M."/>
            <person name="Barry K."/>
            <person name="Grigoriev I.V."/>
            <person name="Miller A.N."/>
            <person name="O'Donnell K."/>
            <person name="Stajich J.E."/>
            <person name="Bonito G."/>
        </authorList>
    </citation>
    <scope>NUCLEOTIDE SEQUENCE</scope>
    <source>
        <strain evidence="1">KOD1015</strain>
    </source>
</reference>
<evidence type="ECO:0000313" key="1">
    <source>
        <dbReference type="EMBL" id="KAF9578707.1"/>
    </source>
</evidence>
<proteinExistence type="predicted"/>
<protein>
    <submittedName>
        <fullName evidence="1">Uncharacterized protein</fullName>
    </submittedName>
</protein>
<dbReference type="OrthoDB" id="2209940at2759"/>